<evidence type="ECO:0000313" key="5">
    <source>
        <dbReference type="EMBL" id="SMQ12323.1"/>
    </source>
</evidence>
<organism evidence="6 7">
    <name type="scientific">Kingella negevensis</name>
    <dbReference type="NCBI Taxonomy" id="1522312"/>
    <lineage>
        <taxon>Bacteria</taxon>
        <taxon>Pseudomonadati</taxon>
        <taxon>Pseudomonadota</taxon>
        <taxon>Betaproteobacteria</taxon>
        <taxon>Neisseriales</taxon>
        <taxon>Neisseriaceae</taxon>
        <taxon>Kingella</taxon>
    </lineage>
</organism>
<dbReference type="Pfam" id="PF00497">
    <property type="entry name" value="SBP_bac_3"/>
    <property type="match status" value="1"/>
</dbReference>
<dbReference type="EMBL" id="FXUV02000021">
    <property type="protein sequence ID" value="SNB67536.1"/>
    <property type="molecule type" value="Genomic_DNA"/>
</dbReference>
<evidence type="ECO:0000313" key="6">
    <source>
        <dbReference type="EMBL" id="SNB67536.1"/>
    </source>
</evidence>
<keyword evidence="1 3" id="KW-0732">Signal</keyword>
<sequence length="269" mass="29270">MKKLAILACSILALSACQNESQQQKAEPKDPPTAAPATANSSEKVYTVMSESDTLPFIMRDPKSPSGATGFEHDLLEAIAQKQGFKLKYDVHTWVGLFDTLNTGEADIVAGAVTMTDERAQTMDFSQPHYDYHYVMLVKNELGSANGFSALKGKKISLQQGSVSESLVPMFGLADKSNIIKQSTIWLAAKDVLRGSADAVIGSDAPLSYYAKEYPDSKAVIVHDESLPVQHYAFAVKKGNAELLAKLNEGLAAVKADGTYETLRKKYWK</sequence>
<feature type="region of interest" description="Disordered" evidence="2">
    <location>
        <begin position="20"/>
        <end position="42"/>
    </location>
</feature>
<name>A0A238TAY4_9NEIS</name>
<protein>
    <submittedName>
        <fullName evidence="6">Glutamine-binding periplasmic protein</fullName>
    </submittedName>
</protein>
<dbReference type="AlphaFoldDB" id="A0A238TAY4"/>
<evidence type="ECO:0000256" key="1">
    <source>
        <dbReference type="ARBA" id="ARBA00022729"/>
    </source>
</evidence>
<evidence type="ECO:0000256" key="2">
    <source>
        <dbReference type="SAM" id="MobiDB-lite"/>
    </source>
</evidence>
<dbReference type="RefSeq" id="WP_095062556.1">
    <property type="nucleotide sequence ID" value="NZ_FXUV02000021.1"/>
</dbReference>
<dbReference type="EMBL" id="FXUV01000019">
    <property type="protein sequence ID" value="SMQ12323.1"/>
    <property type="molecule type" value="Genomic_DNA"/>
</dbReference>
<dbReference type="STRING" id="1522312.GCA_900177895_00918"/>
<evidence type="ECO:0000259" key="4">
    <source>
        <dbReference type="SMART" id="SM00062"/>
    </source>
</evidence>
<keyword evidence="7" id="KW-1185">Reference proteome</keyword>
<dbReference type="OrthoDB" id="8613538at2"/>
<feature type="chain" id="PRO_5015075261" evidence="3">
    <location>
        <begin position="19"/>
        <end position="269"/>
    </location>
</feature>
<dbReference type="SUPFAM" id="SSF53850">
    <property type="entry name" value="Periplasmic binding protein-like II"/>
    <property type="match status" value="1"/>
</dbReference>
<evidence type="ECO:0000256" key="3">
    <source>
        <dbReference type="SAM" id="SignalP"/>
    </source>
</evidence>
<reference evidence="5" key="1">
    <citation type="submission" date="2017-05" db="EMBL/GenBank/DDBJ databases">
        <authorList>
            <person name="Song R."/>
            <person name="Chenine A.L."/>
            <person name="Ruprecht R.M."/>
        </authorList>
    </citation>
    <scope>NUCLEOTIDE SEQUENCE</scope>
    <source>
        <strain evidence="5">Kingella_eburonensis</strain>
    </source>
</reference>
<evidence type="ECO:0000313" key="7">
    <source>
        <dbReference type="Proteomes" id="UP000215450"/>
    </source>
</evidence>
<dbReference type="PANTHER" id="PTHR35936:SF38">
    <property type="entry name" value="GLUTAMINE-BINDING PERIPLASMIC PROTEIN"/>
    <property type="match status" value="1"/>
</dbReference>
<dbReference type="PROSITE" id="PS51257">
    <property type="entry name" value="PROKAR_LIPOPROTEIN"/>
    <property type="match status" value="1"/>
</dbReference>
<dbReference type="InterPro" id="IPR001638">
    <property type="entry name" value="Solute-binding_3/MltF_N"/>
</dbReference>
<reference evidence="6 7" key="2">
    <citation type="submission" date="2017-06" db="EMBL/GenBank/DDBJ databases">
        <authorList>
            <person name="Kim H.J."/>
            <person name="Triplett B.A."/>
        </authorList>
    </citation>
    <scope>NUCLEOTIDE SEQUENCE [LARGE SCALE GENOMIC DNA]</scope>
    <source>
        <strain evidence="6">Kingella_eburonensis</strain>
    </source>
</reference>
<feature type="domain" description="Solute-binding protein family 3/N-terminal" evidence="4">
    <location>
        <begin position="45"/>
        <end position="269"/>
    </location>
</feature>
<dbReference type="SMART" id="SM00062">
    <property type="entry name" value="PBPb"/>
    <property type="match status" value="1"/>
</dbReference>
<gene>
    <name evidence="6" type="primary">glnH_2</name>
    <name evidence="6" type="ORF">KEBURONENSIS_00206</name>
</gene>
<dbReference type="PANTHER" id="PTHR35936">
    <property type="entry name" value="MEMBRANE-BOUND LYTIC MUREIN TRANSGLYCOSYLASE F"/>
    <property type="match status" value="1"/>
</dbReference>
<proteinExistence type="predicted"/>
<accession>A0A238TAY4</accession>
<feature type="signal peptide" evidence="3">
    <location>
        <begin position="1"/>
        <end position="18"/>
    </location>
</feature>
<dbReference type="Proteomes" id="UP000215450">
    <property type="component" value="Unassembled WGS sequence"/>
</dbReference>
<dbReference type="Gene3D" id="3.40.190.10">
    <property type="entry name" value="Periplasmic binding protein-like II"/>
    <property type="match status" value="2"/>
</dbReference>